<dbReference type="SUPFAM" id="SSF117916">
    <property type="entry name" value="Fe-S cluster assembly (FSCA) domain-like"/>
    <property type="match status" value="2"/>
</dbReference>
<dbReference type="GO" id="GO:0005198">
    <property type="term" value="F:structural molecule activity"/>
    <property type="evidence" value="ECO:0007669"/>
    <property type="project" value="UniProtKB-ARBA"/>
</dbReference>
<dbReference type="InterPro" id="IPR034904">
    <property type="entry name" value="FSCA_dom_sf"/>
</dbReference>
<dbReference type="Gene3D" id="3.30.300.130">
    <property type="entry name" value="Fe-S cluster assembly (FSCA)"/>
    <property type="match status" value="2"/>
</dbReference>
<sequence length="349" mass="37346">MAFVVSGPPVRGSFQPPRVSSRGIRAAQRPAACARPRAAWYASAQPATESDAALRYQDDGTRVVPIPVFIAGTEGDTVAGVYGVMDGERNLTYVGMSRDVAKSLLTHVENHSPDVANFVKVMTFAMPTARDMKLVVDTWIRDNEGVPQGNIEKWVESDAELAKEASLLPSEVAVVEPIISPFESAQVETQQPVEVLELTEDNVDTVLEEVRPFLISDGGNVSVLAVDVASKRVELQLEGACGSCESATATMQMGIEKSLRAKFGENIGEITAVSAPEVAPGELSVATCEAVLDEVRDALKGLGATVKILEVDDGEVIVSFSGPNNLKYGVEMLLQEKLPEVDAVTFELE</sequence>
<organism evidence="3 4">
    <name type="scientific">Chondrus crispus</name>
    <name type="common">Carrageen Irish moss</name>
    <name type="synonym">Polymorpha crispa</name>
    <dbReference type="NCBI Taxonomy" id="2769"/>
    <lineage>
        <taxon>Eukaryota</taxon>
        <taxon>Rhodophyta</taxon>
        <taxon>Florideophyceae</taxon>
        <taxon>Rhodymeniophycidae</taxon>
        <taxon>Gigartinales</taxon>
        <taxon>Gigartinaceae</taxon>
        <taxon>Chondrus</taxon>
    </lineage>
</organism>
<proteinExistence type="inferred from homology"/>
<dbReference type="RefSeq" id="XP_005718701.1">
    <property type="nucleotide sequence ID" value="XM_005718644.1"/>
</dbReference>
<dbReference type="GO" id="GO:0005739">
    <property type="term" value="C:mitochondrion"/>
    <property type="evidence" value="ECO:0007669"/>
    <property type="project" value="TreeGrafter"/>
</dbReference>
<evidence type="ECO:0000313" key="4">
    <source>
        <dbReference type="Proteomes" id="UP000012073"/>
    </source>
</evidence>
<dbReference type="Proteomes" id="UP000012073">
    <property type="component" value="Unassembled WGS sequence"/>
</dbReference>
<accession>R7QMT6</accession>
<dbReference type="PhylomeDB" id="R7QMT6"/>
<keyword evidence="4" id="KW-1185">Reference proteome</keyword>
<name>R7QMT6_CHOCR</name>
<feature type="domain" description="NIF system FeS cluster assembly NifU C-terminal" evidence="2">
    <location>
        <begin position="203"/>
        <end position="266"/>
    </location>
</feature>
<evidence type="ECO:0000313" key="3">
    <source>
        <dbReference type="EMBL" id="CDF38796.1"/>
    </source>
</evidence>
<dbReference type="AlphaFoldDB" id="R7QMT6"/>
<dbReference type="STRING" id="2769.R7QMT6"/>
<dbReference type="GO" id="GO:0005506">
    <property type="term" value="F:iron ion binding"/>
    <property type="evidence" value="ECO:0007669"/>
    <property type="project" value="InterPro"/>
</dbReference>
<dbReference type="PANTHER" id="PTHR11178">
    <property type="entry name" value="IRON-SULFUR CLUSTER SCAFFOLD PROTEIN NFU-RELATED"/>
    <property type="match status" value="1"/>
</dbReference>
<dbReference type="PANTHER" id="PTHR11178:SF15">
    <property type="entry name" value="NIFU-LIKE PROTEIN 1, CHLOROPLASTIC"/>
    <property type="match status" value="1"/>
</dbReference>
<gene>
    <name evidence="3" type="ORF">CHC_T00006226001</name>
</gene>
<dbReference type="KEGG" id="ccp:CHC_T00006226001"/>
<evidence type="ECO:0000259" key="2">
    <source>
        <dbReference type="Pfam" id="PF01106"/>
    </source>
</evidence>
<dbReference type="EMBL" id="HG001967">
    <property type="protein sequence ID" value="CDF38796.1"/>
    <property type="molecule type" value="Genomic_DNA"/>
</dbReference>
<reference evidence="4" key="1">
    <citation type="journal article" date="2013" name="Proc. Natl. Acad. Sci. U.S.A.">
        <title>Genome structure and metabolic features in the red seaweed Chondrus crispus shed light on evolution of the Archaeplastida.</title>
        <authorList>
            <person name="Collen J."/>
            <person name="Porcel B."/>
            <person name="Carre W."/>
            <person name="Ball S.G."/>
            <person name="Chaparro C."/>
            <person name="Tonon T."/>
            <person name="Barbeyron T."/>
            <person name="Michel G."/>
            <person name="Noel B."/>
            <person name="Valentin K."/>
            <person name="Elias M."/>
            <person name="Artiguenave F."/>
            <person name="Arun A."/>
            <person name="Aury J.M."/>
            <person name="Barbosa-Neto J.F."/>
            <person name="Bothwell J.H."/>
            <person name="Bouget F.Y."/>
            <person name="Brillet L."/>
            <person name="Cabello-Hurtado F."/>
            <person name="Capella-Gutierrez S."/>
            <person name="Charrier B."/>
            <person name="Cladiere L."/>
            <person name="Cock J.M."/>
            <person name="Coelho S.M."/>
            <person name="Colleoni C."/>
            <person name="Czjzek M."/>
            <person name="Da Silva C."/>
            <person name="Delage L."/>
            <person name="Denoeud F."/>
            <person name="Deschamps P."/>
            <person name="Dittami S.M."/>
            <person name="Gabaldon T."/>
            <person name="Gachon C.M."/>
            <person name="Groisillier A."/>
            <person name="Herve C."/>
            <person name="Jabbari K."/>
            <person name="Katinka M."/>
            <person name="Kloareg B."/>
            <person name="Kowalczyk N."/>
            <person name="Labadie K."/>
            <person name="Leblanc C."/>
            <person name="Lopez P.J."/>
            <person name="McLachlan D.H."/>
            <person name="Meslet-Cladiere L."/>
            <person name="Moustafa A."/>
            <person name="Nehr Z."/>
            <person name="Nyvall Collen P."/>
            <person name="Panaud O."/>
            <person name="Partensky F."/>
            <person name="Poulain J."/>
            <person name="Rensing S.A."/>
            <person name="Rousvoal S."/>
            <person name="Samson G."/>
            <person name="Symeonidi A."/>
            <person name="Weissenbach J."/>
            <person name="Zambounis A."/>
            <person name="Wincker P."/>
            <person name="Boyen C."/>
        </authorList>
    </citation>
    <scope>NUCLEOTIDE SEQUENCE [LARGE SCALE GENOMIC DNA]</scope>
    <source>
        <strain evidence="4">cv. Stackhouse</strain>
    </source>
</reference>
<evidence type="ECO:0000256" key="1">
    <source>
        <dbReference type="ARBA" id="ARBA00006420"/>
    </source>
</evidence>
<dbReference type="GO" id="GO:0009536">
    <property type="term" value="C:plastid"/>
    <property type="evidence" value="ECO:0007669"/>
    <property type="project" value="UniProtKB-ARBA"/>
</dbReference>
<dbReference type="GO" id="GO:0016226">
    <property type="term" value="P:iron-sulfur cluster assembly"/>
    <property type="evidence" value="ECO:0007669"/>
    <property type="project" value="InterPro"/>
</dbReference>
<dbReference type="FunFam" id="3.30.300.130:FF:000003">
    <property type="entry name" value="NifU-like protein 3, chloroplastic"/>
    <property type="match status" value="1"/>
</dbReference>
<protein>
    <recommendedName>
        <fullName evidence="2">NIF system FeS cluster assembly NifU C-terminal domain-containing protein</fullName>
    </recommendedName>
</protein>
<dbReference type="OMA" id="QDRWIGE"/>
<dbReference type="Pfam" id="PF01106">
    <property type="entry name" value="NifU"/>
    <property type="match status" value="1"/>
</dbReference>
<dbReference type="Gramene" id="CDF38796">
    <property type="protein sequence ID" value="CDF38796"/>
    <property type="gene ID" value="CHC_T00006226001"/>
</dbReference>
<dbReference type="GeneID" id="17326412"/>
<comment type="similarity">
    <text evidence="1">Belongs to the NifU family.</text>
</comment>
<dbReference type="OrthoDB" id="565552at2759"/>
<dbReference type="InterPro" id="IPR001075">
    <property type="entry name" value="NIF_FeS_clus_asmbl_NifU_C"/>
</dbReference>
<dbReference type="GO" id="GO:0051536">
    <property type="term" value="F:iron-sulfur cluster binding"/>
    <property type="evidence" value="ECO:0007669"/>
    <property type="project" value="InterPro"/>
</dbReference>